<dbReference type="Pfam" id="PF16868">
    <property type="entry name" value="NMT1_3"/>
    <property type="match status" value="1"/>
</dbReference>
<organism evidence="1 2">
    <name type="scientific">candidate division TA06 bacterium</name>
    <dbReference type="NCBI Taxonomy" id="2250710"/>
    <lineage>
        <taxon>Bacteria</taxon>
        <taxon>Bacteria division TA06</taxon>
    </lineage>
</organism>
<dbReference type="EMBL" id="SOIP01000052">
    <property type="protein sequence ID" value="TET83185.1"/>
    <property type="molecule type" value="Genomic_DNA"/>
</dbReference>
<name>A0A523XVA8_UNCT6</name>
<sequence>GGLQVLHPAYLVLTKENMLQGLSAPIHKGALRYYKEVGLDKHINPELITE</sequence>
<dbReference type="Proteomes" id="UP000315534">
    <property type="component" value="Unassembled WGS sequence"/>
</dbReference>
<accession>A0A523XVA8</accession>
<comment type="caution">
    <text evidence="1">The sequence shown here is derived from an EMBL/GenBank/DDBJ whole genome shotgun (WGS) entry which is preliminary data.</text>
</comment>
<evidence type="ECO:0000313" key="1">
    <source>
        <dbReference type="EMBL" id="TET83185.1"/>
    </source>
</evidence>
<proteinExistence type="predicted"/>
<dbReference type="Gene3D" id="3.40.190.10">
    <property type="entry name" value="Periplasmic binding protein-like II"/>
    <property type="match status" value="1"/>
</dbReference>
<dbReference type="InterPro" id="IPR011852">
    <property type="entry name" value="TRAP_TAXI"/>
</dbReference>
<dbReference type="AlphaFoldDB" id="A0A523XVA8"/>
<reference evidence="1 2" key="1">
    <citation type="submission" date="2019-03" db="EMBL/GenBank/DDBJ databases">
        <title>Metabolic potential of uncultured bacteria and archaea associated with petroleum seepage in deep-sea sediments.</title>
        <authorList>
            <person name="Dong X."/>
            <person name="Hubert C."/>
        </authorList>
    </citation>
    <scope>NUCLEOTIDE SEQUENCE [LARGE SCALE GENOMIC DNA]</scope>
    <source>
        <strain evidence="1">E29_bin36</strain>
    </source>
</reference>
<evidence type="ECO:0000313" key="2">
    <source>
        <dbReference type="Proteomes" id="UP000315534"/>
    </source>
</evidence>
<protein>
    <submittedName>
        <fullName evidence="1">C4-dicarboxylate ABC transporter substrate-binding protein</fullName>
    </submittedName>
</protein>
<gene>
    <name evidence="1" type="ORF">E3J38_00890</name>
</gene>
<feature type="non-terminal residue" evidence="1">
    <location>
        <position position="1"/>
    </location>
</feature>